<dbReference type="GO" id="GO:0043539">
    <property type="term" value="F:protein serine/threonine kinase activator activity"/>
    <property type="evidence" value="ECO:0007669"/>
    <property type="project" value="InterPro"/>
</dbReference>
<evidence type="ECO:0000256" key="3">
    <source>
        <dbReference type="SAM" id="Phobius"/>
    </source>
</evidence>
<reference evidence="4 5" key="1">
    <citation type="journal article" date="2018" name="PLoS Genet.">
        <title>Population sequencing reveals clonal diversity and ancestral inbreeding in the grapevine cultivar Chardonnay.</title>
        <authorList>
            <person name="Roach M.J."/>
            <person name="Johnson D.L."/>
            <person name="Bohlmann J."/>
            <person name="van Vuuren H.J."/>
            <person name="Jones S.J."/>
            <person name="Pretorius I.S."/>
            <person name="Schmidt S.A."/>
            <person name="Borneman A.R."/>
        </authorList>
    </citation>
    <scope>NUCLEOTIDE SEQUENCE [LARGE SCALE GENOMIC DNA]</scope>
    <source>
        <strain evidence="5">cv. Chardonnay</strain>
        <tissue evidence="4">Leaf</tissue>
    </source>
</reference>
<feature type="transmembrane region" description="Helical" evidence="3">
    <location>
        <begin position="90"/>
        <end position="111"/>
    </location>
</feature>
<comment type="similarity">
    <text evidence="1">Belongs to the protein kinase superfamily. STE Ser/Thr protein kinase family. STE20 subfamily.</text>
</comment>
<sequence length="113" mass="12788">MEKKKYPIGPEFYTLYEEIGQGVSASVLRALCVPLNEIVAIKILDFERDNCDLHYNSTMPRLSLNKPNLFRRMNLTVLIVMSNDYLADEVAWCGCSCNLVMTLFCVAVVAFSV</sequence>
<keyword evidence="2" id="KW-0547">Nucleotide-binding</keyword>
<dbReference type="InterPro" id="IPR047173">
    <property type="entry name" value="STRAD_A/B-like"/>
</dbReference>
<dbReference type="PANTHER" id="PTHR48014">
    <property type="entry name" value="SERINE/THREONINE-PROTEIN KINASE FRAY2"/>
    <property type="match status" value="1"/>
</dbReference>
<evidence type="ECO:0000256" key="2">
    <source>
        <dbReference type="PROSITE-ProRule" id="PRU10141"/>
    </source>
</evidence>
<proteinExistence type="inferred from homology"/>
<accession>A0A438EN91</accession>
<dbReference type="InterPro" id="IPR017441">
    <property type="entry name" value="Protein_kinase_ATP_BS"/>
</dbReference>
<dbReference type="Gene3D" id="3.30.200.20">
    <property type="entry name" value="Phosphorylase Kinase, domain 1"/>
    <property type="match status" value="1"/>
</dbReference>
<gene>
    <name evidence="4" type="ORF">CK203_084434</name>
</gene>
<evidence type="ECO:0000313" key="4">
    <source>
        <dbReference type="EMBL" id="RVW49095.1"/>
    </source>
</evidence>
<dbReference type="Proteomes" id="UP000288805">
    <property type="component" value="Unassembled WGS sequence"/>
</dbReference>
<dbReference type="EMBL" id="QGNW01001232">
    <property type="protein sequence ID" value="RVW49095.1"/>
    <property type="molecule type" value="Genomic_DNA"/>
</dbReference>
<evidence type="ECO:0000313" key="5">
    <source>
        <dbReference type="Proteomes" id="UP000288805"/>
    </source>
</evidence>
<keyword evidence="3" id="KW-0812">Transmembrane</keyword>
<dbReference type="SUPFAM" id="SSF56112">
    <property type="entry name" value="Protein kinase-like (PK-like)"/>
    <property type="match status" value="1"/>
</dbReference>
<name>A0A438EN91_VITVI</name>
<keyword evidence="3" id="KW-1133">Transmembrane helix</keyword>
<organism evidence="4 5">
    <name type="scientific">Vitis vinifera</name>
    <name type="common">Grape</name>
    <dbReference type="NCBI Taxonomy" id="29760"/>
    <lineage>
        <taxon>Eukaryota</taxon>
        <taxon>Viridiplantae</taxon>
        <taxon>Streptophyta</taxon>
        <taxon>Embryophyta</taxon>
        <taxon>Tracheophyta</taxon>
        <taxon>Spermatophyta</taxon>
        <taxon>Magnoliopsida</taxon>
        <taxon>eudicotyledons</taxon>
        <taxon>Gunneridae</taxon>
        <taxon>Pentapetalae</taxon>
        <taxon>rosids</taxon>
        <taxon>Vitales</taxon>
        <taxon>Vitaceae</taxon>
        <taxon>Viteae</taxon>
        <taxon>Vitis</taxon>
    </lineage>
</organism>
<dbReference type="GO" id="GO:0005524">
    <property type="term" value="F:ATP binding"/>
    <property type="evidence" value="ECO:0007669"/>
    <property type="project" value="UniProtKB-UniRule"/>
</dbReference>
<dbReference type="PANTHER" id="PTHR48014:SF24">
    <property type="entry name" value="PROTEIN KINASE SUPERFAMILY PROTEIN"/>
    <property type="match status" value="1"/>
</dbReference>
<evidence type="ECO:0008006" key="6">
    <source>
        <dbReference type="Google" id="ProtNLM"/>
    </source>
</evidence>
<dbReference type="PROSITE" id="PS00107">
    <property type="entry name" value="PROTEIN_KINASE_ATP"/>
    <property type="match status" value="1"/>
</dbReference>
<comment type="caution">
    <text evidence="4">The sequence shown here is derived from an EMBL/GenBank/DDBJ whole genome shotgun (WGS) entry which is preliminary data.</text>
</comment>
<keyword evidence="3" id="KW-0472">Membrane</keyword>
<keyword evidence="2" id="KW-0067">ATP-binding</keyword>
<dbReference type="InterPro" id="IPR011009">
    <property type="entry name" value="Kinase-like_dom_sf"/>
</dbReference>
<feature type="binding site" evidence="2">
    <location>
        <position position="42"/>
    </location>
    <ligand>
        <name>ATP</name>
        <dbReference type="ChEBI" id="CHEBI:30616"/>
    </ligand>
</feature>
<protein>
    <recommendedName>
        <fullName evidence="6">Protein kinase domain-containing protein</fullName>
    </recommendedName>
</protein>
<dbReference type="AlphaFoldDB" id="A0A438EN91"/>
<evidence type="ECO:0000256" key="1">
    <source>
        <dbReference type="ARBA" id="ARBA00008874"/>
    </source>
</evidence>